<gene>
    <name evidence="2" type="ORF">SAMN04487988_101445</name>
</gene>
<reference evidence="3" key="1">
    <citation type="submission" date="2016-10" db="EMBL/GenBank/DDBJ databases">
        <authorList>
            <person name="Varghese N."/>
            <person name="Submissions S."/>
        </authorList>
    </citation>
    <scope>NUCLEOTIDE SEQUENCE [LARGE SCALE GENOMIC DNA]</scope>
    <source>
        <strain evidence="3">DSM 19315</strain>
    </source>
</reference>
<feature type="domain" description="HEPN/Toprim N-terminal" evidence="1">
    <location>
        <begin position="1"/>
        <end position="94"/>
    </location>
</feature>
<evidence type="ECO:0000313" key="3">
    <source>
        <dbReference type="Proteomes" id="UP000199642"/>
    </source>
</evidence>
<evidence type="ECO:0000259" key="1">
    <source>
        <dbReference type="Pfam" id="PF18871"/>
    </source>
</evidence>
<dbReference type="OrthoDB" id="5141316at2"/>
<evidence type="ECO:0000313" key="2">
    <source>
        <dbReference type="EMBL" id="SFG11097.1"/>
    </source>
</evidence>
<organism evidence="2 3">
    <name type="scientific">Algoriphagus hitonicola</name>
    <dbReference type="NCBI Taxonomy" id="435880"/>
    <lineage>
        <taxon>Bacteria</taxon>
        <taxon>Pseudomonadati</taxon>
        <taxon>Bacteroidota</taxon>
        <taxon>Cytophagia</taxon>
        <taxon>Cytophagales</taxon>
        <taxon>Cyclobacteriaceae</taxon>
        <taxon>Algoriphagus</taxon>
    </lineage>
</organism>
<dbReference type="STRING" id="435880.SAMN04487988_101445"/>
<name>A0A1I2PAX4_9BACT</name>
<dbReference type="Pfam" id="PF18871">
    <property type="entry name" value="HEPN_Toprim_N"/>
    <property type="match status" value="1"/>
</dbReference>
<dbReference type="InterPro" id="IPR041487">
    <property type="entry name" value="HEPN/Toprim-NTD1"/>
</dbReference>
<dbReference type="EMBL" id="FOPC01000001">
    <property type="protein sequence ID" value="SFG11097.1"/>
    <property type="molecule type" value="Genomic_DNA"/>
</dbReference>
<accession>A0A1I2PAX4</accession>
<protein>
    <recommendedName>
        <fullName evidence="1">HEPN/Toprim N-terminal domain-containing protein</fullName>
    </recommendedName>
</protein>
<proteinExistence type="predicted"/>
<keyword evidence="3" id="KW-1185">Reference proteome</keyword>
<dbReference type="AlphaFoldDB" id="A0A1I2PAX4"/>
<dbReference type="RefSeq" id="WP_092788603.1">
    <property type="nucleotide sequence ID" value="NZ_FOPC01000001.1"/>
</dbReference>
<sequence>MGSFSEITFADYPVFSNKNWYYPEIVNSLFLPDDFISEKRKYSTRNRLVWGDAYENKKGTFEFKGYRQTVKVCKDRLEIFGASSKKAKKDFQQGKKISRQEGFYNFSLSSITYDQYFAEIKSIIDSKEITYDQLNENFRESLTSGELGIYGFSLDSHLHSILSVLSDNDFVEYDLTDVIDGGWVDENQAKT</sequence>
<dbReference type="Proteomes" id="UP000199642">
    <property type="component" value="Unassembled WGS sequence"/>
</dbReference>